<dbReference type="EMBL" id="JAMKFB020000015">
    <property type="protein sequence ID" value="KAL0174375.1"/>
    <property type="molecule type" value="Genomic_DNA"/>
</dbReference>
<sequence>VKQLYQGVLGKMFGGKTEGLERQVEQEMVRRRALGNQLTQLLDSQLQILRVEMRAQQATQKTFRARLREGARLLRLLAEGQTSLWDKHIKQ</sequence>
<dbReference type="AlphaFoldDB" id="A0ABD0PK10"/>
<evidence type="ECO:0000313" key="2">
    <source>
        <dbReference type="Proteomes" id="UP001529510"/>
    </source>
</evidence>
<accession>A0ABD0PK10</accession>
<feature type="non-terminal residue" evidence="1">
    <location>
        <position position="91"/>
    </location>
</feature>
<reference evidence="1 2" key="1">
    <citation type="submission" date="2024-05" db="EMBL/GenBank/DDBJ databases">
        <title>Genome sequencing and assembly of Indian major carp, Cirrhinus mrigala (Hamilton, 1822).</title>
        <authorList>
            <person name="Mohindra V."/>
            <person name="Chowdhury L.M."/>
            <person name="Lal K."/>
            <person name="Jena J.K."/>
        </authorList>
    </citation>
    <scope>NUCLEOTIDE SEQUENCE [LARGE SCALE GENOMIC DNA]</scope>
    <source>
        <strain evidence="1">CM1030</strain>
        <tissue evidence="1">Blood</tissue>
    </source>
</reference>
<evidence type="ECO:0000313" key="1">
    <source>
        <dbReference type="EMBL" id="KAL0174375.1"/>
    </source>
</evidence>
<organism evidence="1 2">
    <name type="scientific">Cirrhinus mrigala</name>
    <name type="common">Mrigala</name>
    <dbReference type="NCBI Taxonomy" id="683832"/>
    <lineage>
        <taxon>Eukaryota</taxon>
        <taxon>Metazoa</taxon>
        <taxon>Chordata</taxon>
        <taxon>Craniata</taxon>
        <taxon>Vertebrata</taxon>
        <taxon>Euteleostomi</taxon>
        <taxon>Actinopterygii</taxon>
        <taxon>Neopterygii</taxon>
        <taxon>Teleostei</taxon>
        <taxon>Ostariophysi</taxon>
        <taxon>Cypriniformes</taxon>
        <taxon>Cyprinidae</taxon>
        <taxon>Labeoninae</taxon>
        <taxon>Labeonini</taxon>
        <taxon>Cirrhinus</taxon>
    </lineage>
</organism>
<feature type="non-terminal residue" evidence="1">
    <location>
        <position position="1"/>
    </location>
</feature>
<proteinExistence type="predicted"/>
<gene>
    <name evidence="1" type="ORF">M9458_030343</name>
</gene>
<protein>
    <submittedName>
        <fullName evidence="1">Uncharacterized protein</fullName>
    </submittedName>
</protein>
<name>A0ABD0PK10_CIRMR</name>
<comment type="caution">
    <text evidence="1">The sequence shown here is derived from an EMBL/GenBank/DDBJ whole genome shotgun (WGS) entry which is preliminary data.</text>
</comment>
<keyword evidence="2" id="KW-1185">Reference proteome</keyword>
<dbReference type="Proteomes" id="UP001529510">
    <property type="component" value="Unassembled WGS sequence"/>
</dbReference>